<evidence type="ECO:0000256" key="1">
    <source>
        <dbReference type="ARBA" id="ARBA00011046"/>
    </source>
</evidence>
<keyword evidence="4" id="KW-0804">Transcription</keyword>
<name>V4NWG0_9CAUL</name>
<protein>
    <recommendedName>
        <fullName evidence="7">Transcriptional regulator</fullName>
    </recommendedName>
</protein>
<dbReference type="PIRSF" id="PIRSF019455">
    <property type="entry name" value="CopR_AtkY"/>
    <property type="match status" value="1"/>
</dbReference>
<gene>
    <name evidence="5" type="ORF">ABENE_22485</name>
</gene>
<comment type="caution">
    <text evidence="5">The sequence shown here is derived from an EMBL/GenBank/DDBJ whole genome shotgun (WGS) entry which is preliminary data.</text>
</comment>
<organism evidence="5 6">
    <name type="scientific">Asticcacaulis benevestitus DSM 16100 = ATCC BAA-896</name>
    <dbReference type="NCBI Taxonomy" id="1121022"/>
    <lineage>
        <taxon>Bacteria</taxon>
        <taxon>Pseudomonadati</taxon>
        <taxon>Pseudomonadota</taxon>
        <taxon>Alphaproteobacteria</taxon>
        <taxon>Caulobacterales</taxon>
        <taxon>Caulobacteraceae</taxon>
        <taxon>Asticcacaulis</taxon>
    </lineage>
</organism>
<dbReference type="Proteomes" id="UP000017837">
    <property type="component" value="Unassembled WGS sequence"/>
</dbReference>
<dbReference type="eggNOG" id="COG3682">
    <property type="taxonomic scope" value="Bacteria"/>
</dbReference>
<evidence type="ECO:0000313" key="6">
    <source>
        <dbReference type="Proteomes" id="UP000017837"/>
    </source>
</evidence>
<sequence>MLAQLSQIPPRERQVVDLLYQRGSCTVAEICDALPDRLTASAVRAMLKRLESKGFVGRKESERGFVYSPTLPDSQARRAALTQVVQTFFNGSPIGAASALLGMTQRLKPSELDEIESMLARARQAAKDGE</sequence>
<dbReference type="Gene3D" id="1.10.10.10">
    <property type="entry name" value="Winged helix-like DNA-binding domain superfamily/Winged helix DNA-binding domain"/>
    <property type="match status" value="1"/>
</dbReference>
<evidence type="ECO:0000313" key="5">
    <source>
        <dbReference type="EMBL" id="ESQ80281.1"/>
    </source>
</evidence>
<dbReference type="GO" id="GO:0003677">
    <property type="term" value="F:DNA binding"/>
    <property type="evidence" value="ECO:0007669"/>
    <property type="project" value="UniProtKB-KW"/>
</dbReference>
<proteinExistence type="inferred from homology"/>
<dbReference type="SUPFAM" id="SSF46785">
    <property type="entry name" value="Winged helix' DNA-binding domain"/>
    <property type="match status" value="1"/>
</dbReference>
<dbReference type="EMBL" id="AWGB01000099">
    <property type="protein sequence ID" value="ESQ80281.1"/>
    <property type="molecule type" value="Genomic_DNA"/>
</dbReference>
<dbReference type="InterPro" id="IPR036388">
    <property type="entry name" value="WH-like_DNA-bd_sf"/>
</dbReference>
<dbReference type="STRING" id="1121022.GCA_000376105_04442"/>
<keyword evidence="3" id="KW-0238">DNA-binding</keyword>
<keyword evidence="2" id="KW-0805">Transcription regulation</keyword>
<dbReference type="OrthoDB" id="9813987at2"/>
<comment type="similarity">
    <text evidence="1">Belongs to the BlaI transcriptional regulatory family.</text>
</comment>
<evidence type="ECO:0008006" key="7">
    <source>
        <dbReference type="Google" id="ProtNLM"/>
    </source>
</evidence>
<dbReference type="GO" id="GO:0045892">
    <property type="term" value="P:negative regulation of DNA-templated transcription"/>
    <property type="evidence" value="ECO:0007669"/>
    <property type="project" value="InterPro"/>
</dbReference>
<evidence type="ECO:0000256" key="2">
    <source>
        <dbReference type="ARBA" id="ARBA00023015"/>
    </source>
</evidence>
<reference evidence="5 6" key="1">
    <citation type="journal article" date="2014" name="Nature">
        <title>Sequential evolution of bacterial morphology by co-option of a developmental regulator.</title>
        <authorList>
            <person name="Jiang C."/>
            <person name="Brown P.J."/>
            <person name="Ducret A."/>
            <person name="Brun Y.V."/>
        </authorList>
    </citation>
    <scope>NUCLEOTIDE SEQUENCE [LARGE SCALE GENOMIC DNA]</scope>
    <source>
        <strain evidence="5 6">DSM 16100</strain>
    </source>
</reference>
<dbReference type="InterPro" id="IPR005650">
    <property type="entry name" value="BlaI_family"/>
</dbReference>
<dbReference type="Pfam" id="PF03965">
    <property type="entry name" value="Penicillinase_R"/>
    <property type="match status" value="1"/>
</dbReference>
<dbReference type="AlphaFoldDB" id="V4NWG0"/>
<evidence type="ECO:0000256" key="3">
    <source>
        <dbReference type="ARBA" id="ARBA00023125"/>
    </source>
</evidence>
<dbReference type="PATRIC" id="fig|1121022.4.peg.4604"/>
<dbReference type="InterPro" id="IPR036390">
    <property type="entry name" value="WH_DNA-bd_sf"/>
</dbReference>
<dbReference type="RefSeq" id="WP_018084119.1">
    <property type="nucleotide sequence ID" value="NZ_AQWM01000064.1"/>
</dbReference>
<evidence type="ECO:0000256" key="4">
    <source>
        <dbReference type="ARBA" id="ARBA00023163"/>
    </source>
</evidence>
<keyword evidence="6" id="KW-1185">Reference proteome</keyword>
<accession>V4NWG0</accession>